<name>A0A644ZIY9_9ZZZZ</name>
<keyword evidence="1" id="KW-0472">Membrane</keyword>
<dbReference type="AlphaFoldDB" id="A0A644ZIY9"/>
<gene>
    <name evidence="2" type="primary">yunB_4</name>
    <name evidence="2" type="ORF">SDC9_87447</name>
</gene>
<accession>A0A644ZIY9</accession>
<protein>
    <submittedName>
        <fullName evidence="2">Sporulation protein YunB</fullName>
    </submittedName>
</protein>
<dbReference type="EMBL" id="VSSQ01009131">
    <property type="protein sequence ID" value="MPM40799.1"/>
    <property type="molecule type" value="Genomic_DNA"/>
</dbReference>
<dbReference type="NCBIfam" id="TIGR02832">
    <property type="entry name" value="spo_yunB"/>
    <property type="match status" value="1"/>
</dbReference>
<keyword evidence="1" id="KW-1133">Transmembrane helix</keyword>
<sequence>MVIQKRRARRAGRAGRAGRAAPRPLIVLSALLVAALLFANISLRLFDATLRPMVEGIGVTKAQAIANTSVMRAVEEELAENGVSYDDLVKVETSESGEVRALVCDVVRINQLKSRISERVQDHLTVDVIKLPIHIGNLISGDLLSGRGPVMNLRLIPYGSVLVNISNEFTSAGINQTLHRILLNVTTGISIMMPVSNVSTTVETTICVAETVIVGRVPEYYTNITDMPDDLGENILNFRNPVGQE</sequence>
<evidence type="ECO:0000313" key="2">
    <source>
        <dbReference type="EMBL" id="MPM40799.1"/>
    </source>
</evidence>
<dbReference type="Pfam" id="PF09560">
    <property type="entry name" value="Spore_YunB"/>
    <property type="match status" value="1"/>
</dbReference>
<feature type="transmembrane region" description="Helical" evidence="1">
    <location>
        <begin position="21"/>
        <end position="43"/>
    </location>
</feature>
<keyword evidence="1" id="KW-0812">Transmembrane</keyword>
<comment type="caution">
    <text evidence="2">The sequence shown here is derived from an EMBL/GenBank/DDBJ whole genome shotgun (WGS) entry which is preliminary data.</text>
</comment>
<proteinExistence type="predicted"/>
<reference evidence="2" key="1">
    <citation type="submission" date="2019-08" db="EMBL/GenBank/DDBJ databases">
        <authorList>
            <person name="Kucharzyk K."/>
            <person name="Murdoch R.W."/>
            <person name="Higgins S."/>
            <person name="Loffler F."/>
        </authorList>
    </citation>
    <scope>NUCLEOTIDE SEQUENCE</scope>
</reference>
<organism evidence="2">
    <name type="scientific">bioreactor metagenome</name>
    <dbReference type="NCBI Taxonomy" id="1076179"/>
    <lineage>
        <taxon>unclassified sequences</taxon>
        <taxon>metagenomes</taxon>
        <taxon>ecological metagenomes</taxon>
    </lineage>
</organism>
<evidence type="ECO:0000256" key="1">
    <source>
        <dbReference type="SAM" id="Phobius"/>
    </source>
</evidence>
<dbReference type="PIRSF" id="PIRSF021383">
    <property type="entry name" value="YunB"/>
    <property type="match status" value="1"/>
</dbReference>
<dbReference type="InterPro" id="IPR014197">
    <property type="entry name" value="Sporulation_prot_YunB"/>
</dbReference>